<accession>A0AAW0J6D1</accession>
<dbReference type="EMBL" id="PKMF04000677">
    <property type="protein sequence ID" value="KAK7822118.1"/>
    <property type="molecule type" value="Genomic_DNA"/>
</dbReference>
<sequence length="92" mass="10045">MLPEMPIPQSIIAALTHDIFIIGCQVNYSMDKPTDVEVGSLYPDTPFRTIDECFKDFARLIGDTPKVVNKPISNDAIIVPNSKPEALAITAA</sequence>
<evidence type="ECO:0000313" key="1">
    <source>
        <dbReference type="EMBL" id="KAK7822118.1"/>
    </source>
</evidence>
<dbReference type="AlphaFoldDB" id="A0AAW0J6D1"/>
<dbReference type="Gene3D" id="3.90.25.10">
    <property type="entry name" value="UDP-galactose 4-epimerase, domain 1"/>
    <property type="match status" value="1"/>
</dbReference>
<dbReference type="Gene3D" id="3.40.50.720">
    <property type="entry name" value="NAD(P)-binding Rossmann-like Domain"/>
    <property type="match status" value="1"/>
</dbReference>
<organism evidence="1 2">
    <name type="scientific">Quercus suber</name>
    <name type="common">Cork oak</name>
    <dbReference type="NCBI Taxonomy" id="58331"/>
    <lineage>
        <taxon>Eukaryota</taxon>
        <taxon>Viridiplantae</taxon>
        <taxon>Streptophyta</taxon>
        <taxon>Embryophyta</taxon>
        <taxon>Tracheophyta</taxon>
        <taxon>Spermatophyta</taxon>
        <taxon>Magnoliopsida</taxon>
        <taxon>eudicotyledons</taxon>
        <taxon>Gunneridae</taxon>
        <taxon>Pentapetalae</taxon>
        <taxon>rosids</taxon>
        <taxon>fabids</taxon>
        <taxon>Fagales</taxon>
        <taxon>Fagaceae</taxon>
        <taxon>Quercus</taxon>
    </lineage>
</organism>
<evidence type="ECO:0000313" key="2">
    <source>
        <dbReference type="Proteomes" id="UP000237347"/>
    </source>
</evidence>
<gene>
    <name evidence="1" type="primary">LAR_0</name>
    <name evidence="1" type="ORF">CFP56_036993</name>
</gene>
<proteinExistence type="predicted"/>
<name>A0AAW0J6D1_QUESU</name>
<dbReference type="Gramene" id="rna-CFP56_10826">
    <property type="protein sequence ID" value="cds-POF09645.1"/>
    <property type="gene ID" value="gene-CFP56_10826"/>
</dbReference>
<keyword evidence="2" id="KW-1185">Reference proteome</keyword>
<reference evidence="1 2" key="1">
    <citation type="journal article" date="2018" name="Sci. Data">
        <title>The draft genome sequence of cork oak.</title>
        <authorList>
            <person name="Ramos A.M."/>
            <person name="Usie A."/>
            <person name="Barbosa P."/>
            <person name="Barros P.M."/>
            <person name="Capote T."/>
            <person name="Chaves I."/>
            <person name="Simoes F."/>
            <person name="Abreu I."/>
            <person name="Carrasquinho I."/>
            <person name="Faro C."/>
            <person name="Guimaraes J.B."/>
            <person name="Mendonca D."/>
            <person name="Nobrega F."/>
            <person name="Rodrigues L."/>
            <person name="Saibo N.J.M."/>
            <person name="Varela M.C."/>
            <person name="Egas C."/>
            <person name="Matos J."/>
            <person name="Miguel C.M."/>
            <person name="Oliveira M.M."/>
            <person name="Ricardo C.P."/>
            <person name="Goncalves S."/>
        </authorList>
    </citation>
    <scope>NUCLEOTIDE SEQUENCE [LARGE SCALE GENOMIC DNA]</scope>
    <source>
        <strain evidence="2">cv. HL8</strain>
    </source>
</reference>
<protein>
    <submittedName>
        <fullName evidence="1">Leucoanthocyanidin reductase</fullName>
    </submittedName>
</protein>
<comment type="caution">
    <text evidence="1">The sequence shown here is derived from an EMBL/GenBank/DDBJ whole genome shotgun (WGS) entry which is preliminary data.</text>
</comment>
<dbReference type="Proteomes" id="UP000237347">
    <property type="component" value="Unassembled WGS sequence"/>
</dbReference>